<dbReference type="EMBL" id="NCKU01001664">
    <property type="protein sequence ID" value="RWS11546.1"/>
    <property type="molecule type" value="Genomic_DNA"/>
</dbReference>
<dbReference type="PANTHER" id="PTHR10997">
    <property type="entry name" value="IMPORTIN-7, 8, 11"/>
    <property type="match status" value="1"/>
</dbReference>
<evidence type="ECO:0000256" key="3">
    <source>
        <dbReference type="ARBA" id="ARBA00008669"/>
    </source>
</evidence>
<evidence type="ECO:0000313" key="11">
    <source>
        <dbReference type="EMBL" id="RWS11546.1"/>
    </source>
</evidence>
<organism evidence="12 14">
    <name type="scientific">Dinothrombium tinctorium</name>
    <dbReference type="NCBI Taxonomy" id="1965070"/>
    <lineage>
        <taxon>Eukaryota</taxon>
        <taxon>Metazoa</taxon>
        <taxon>Ecdysozoa</taxon>
        <taxon>Arthropoda</taxon>
        <taxon>Chelicerata</taxon>
        <taxon>Arachnida</taxon>
        <taxon>Acari</taxon>
        <taxon>Acariformes</taxon>
        <taxon>Trombidiformes</taxon>
        <taxon>Prostigmata</taxon>
        <taxon>Anystina</taxon>
        <taxon>Parasitengona</taxon>
        <taxon>Trombidioidea</taxon>
        <taxon>Trombidiidae</taxon>
        <taxon>Dinothrombium</taxon>
    </lineage>
</organism>
<dbReference type="Pfam" id="PF03810">
    <property type="entry name" value="IBN_N"/>
    <property type="match status" value="1"/>
</dbReference>
<dbReference type="GO" id="GO:0005635">
    <property type="term" value="C:nuclear envelope"/>
    <property type="evidence" value="ECO:0007669"/>
    <property type="project" value="TreeGrafter"/>
</dbReference>
<dbReference type="InterPro" id="IPR016024">
    <property type="entry name" value="ARM-type_fold"/>
</dbReference>
<keyword evidence="6" id="KW-0963">Cytoplasm</keyword>
<dbReference type="GO" id="GO:0006606">
    <property type="term" value="P:protein import into nucleus"/>
    <property type="evidence" value="ECO:0007669"/>
    <property type="project" value="TreeGrafter"/>
</dbReference>
<keyword evidence="14" id="KW-1185">Reference proteome</keyword>
<comment type="similarity">
    <text evidence="3">Belongs to the XPO2/CSE1 family.</text>
</comment>
<keyword evidence="7" id="KW-0653">Protein transport</keyword>
<dbReference type="STRING" id="1965070.A0A3S3PB34"/>
<dbReference type="EMBL" id="NCKU01001600">
    <property type="protein sequence ID" value="RWS11700.1"/>
    <property type="molecule type" value="Genomic_DNA"/>
</dbReference>
<dbReference type="GO" id="GO:0005049">
    <property type="term" value="F:nuclear export signal receptor activity"/>
    <property type="evidence" value="ECO:0007669"/>
    <property type="project" value="TreeGrafter"/>
</dbReference>
<dbReference type="Pfam" id="PF03378">
    <property type="entry name" value="CAS_CSE1"/>
    <property type="match status" value="1"/>
</dbReference>
<evidence type="ECO:0000256" key="2">
    <source>
        <dbReference type="ARBA" id="ARBA00004496"/>
    </source>
</evidence>
<evidence type="ECO:0000313" key="12">
    <source>
        <dbReference type="EMBL" id="RWS11700.1"/>
    </source>
</evidence>
<evidence type="ECO:0000256" key="4">
    <source>
        <dbReference type="ARBA" id="ARBA00018945"/>
    </source>
</evidence>
<dbReference type="SMART" id="SM00913">
    <property type="entry name" value="IBN_N"/>
    <property type="match status" value="1"/>
</dbReference>
<dbReference type="GO" id="GO:0006611">
    <property type="term" value="P:protein export from nucleus"/>
    <property type="evidence" value="ECO:0007669"/>
    <property type="project" value="TreeGrafter"/>
</dbReference>
<proteinExistence type="inferred from homology"/>
<comment type="caution">
    <text evidence="12">The sequence shown here is derived from an EMBL/GenBank/DDBJ whole genome shotgun (WGS) entry which is preliminary data.</text>
</comment>
<evidence type="ECO:0000256" key="8">
    <source>
        <dbReference type="ARBA" id="ARBA00023242"/>
    </source>
</evidence>
<sequence length="976" mass="111510">MEAIDSNVTTLMNYLQQTLSGDNSVRRPAEKYLMSIEGNRNYPILLLHLIDKQDYDLIVRIAASITFKNFIKRNWIIDEDGNNKISEEDRNTIKNLIIGLMLKSEEQIQRQLSDAVSIIGKEDFPVKWPNLLNEMIARMESSGGDFRIINGILQTCHSLFKRYRHEFKSQQLWSEIKFVLDLFAKPFTDLFVATVALSQTHANNPQALKVIFSSLVLCTKIFNSLNAQDLPEFFEDNMSTWMQHFLNLLSVDNNLLKTDDDEEAGLLEQLKSQICDNIAMYAQKYHDEFSTYLPGFVEAVWNLLINTGPEPKYDILVSNAIHFLSTVADRPQYENLFQAEGVLDSLCSKVIIPNMQFRQSDEEMFEDNPEEYIRRDIEGSDVDTRRRAACDLVKSLRRYFEAQITRVFSQYIDSMLASFAANPREHWKSKDAAIYLVTAMSVKGSTTRYGTTQTSELVNIVDFYQNYVKPDLVRSANLDEFPVLRADALKYLMTFRNQLSLTDVIIPSVPIIIQHFNAPSVVVHTYAAYTIERYFTMKDVAHNNAPLIKIEHIQSYVTPLVQGLFGVLLLPGSTENEYVMKAIMRTISLLQENILPFLQDIMSKLTSKLREISRNPSKPFFNHYLFESLSLCIRIACRNNKQAVEVFEALLFPFFQEILIQDVQEFMPYVFQVLSLLLEVHEQGISEAYMQLFPCLLTPVLWDRPANIHPLVRLLQAFIEKGAKQIVASGKLSGLLGVFQKLIASKTNDHEGFYLLQSIIEHMDSHDLEPYMKQIFMLLFTRLSNSKTTKFVKCLLVFFSLFAYKYGPLQLVSTIDSIQPKMFGMVVERVYIPEMQKVSGSTERKICAVGATKILSEVPAMIEGEYAAYWAPLLQAVIGLFELPEDDSVPEDEHFIEIEETPGYQASYAQLVFAGKREHDVFNGTINDPRLYLAQCLNQTSAKYPGKLPPVISSGLVPEAAQHLQKYLSAANLAIV</sequence>
<keyword evidence="5" id="KW-0813">Transport</keyword>
<evidence type="ECO:0000256" key="5">
    <source>
        <dbReference type="ARBA" id="ARBA00022448"/>
    </source>
</evidence>
<dbReference type="OrthoDB" id="3268246at2759"/>
<dbReference type="PANTHER" id="PTHR10997:SF8">
    <property type="entry name" value="EXPORTIN-2"/>
    <property type="match status" value="1"/>
</dbReference>
<evidence type="ECO:0000256" key="7">
    <source>
        <dbReference type="ARBA" id="ARBA00022927"/>
    </source>
</evidence>
<name>A0A3S3PB34_9ACAR</name>
<evidence type="ECO:0000256" key="6">
    <source>
        <dbReference type="ARBA" id="ARBA00022490"/>
    </source>
</evidence>
<feature type="domain" description="Importin N-terminal" evidence="10">
    <location>
        <begin position="29"/>
        <end position="103"/>
    </location>
</feature>
<evidence type="ECO:0000313" key="14">
    <source>
        <dbReference type="Proteomes" id="UP000285301"/>
    </source>
</evidence>
<dbReference type="SUPFAM" id="SSF48371">
    <property type="entry name" value="ARM repeat"/>
    <property type="match status" value="1"/>
</dbReference>
<keyword evidence="8" id="KW-0539">Nucleus</keyword>
<dbReference type="Gene3D" id="1.25.10.10">
    <property type="entry name" value="Leucine-rich Repeat Variant"/>
    <property type="match status" value="1"/>
</dbReference>
<dbReference type="InterPro" id="IPR011989">
    <property type="entry name" value="ARM-like"/>
</dbReference>
<gene>
    <name evidence="11" type="ORF">B4U79_00155</name>
    <name evidence="12" type="ORF">B4U79_08511</name>
    <name evidence="13" type="ORF">B4U79_10437</name>
</gene>
<accession>A0A3S3PB34</accession>
<evidence type="ECO:0000313" key="13">
    <source>
        <dbReference type="EMBL" id="RWS12522.1"/>
    </source>
</evidence>
<dbReference type="InterPro" id="IPR013713">
    <property type="entry name" value="XPO2_central"/>
</dbReference>
<dbReference type="InterPro" id="IPR005043">
    <property type="entry name" value="XPO2_C"/>
</dbReference>
<evidence type="ECO:0000256" key="9">
    <source>
        <dbReference type="ARBA" id="ARBA00030693"/>
    </source>
</evidence>
<evidence type="ECO:0000256" key="1">
    <source>
        <dbReference type="ARBA" id="ARBA00004123"/>
    </source>
</evidence>
<dbReference type="GO" id="GO:0005829">
    <property type="term" value="C:cytosol"/>
    <property type="evidence" value="ECO:0007669"/>
    <property type="project" value="TreeGrafter"/>
</dbReference>
<protein>
    <recommendedName>
        <fullName evidence="4">Exportin-2</fullName>
    </recommendedName>
    <alternativeName>
        <fullName evidence="9">Importin-alpha re-exporter</fullName>
    </alternativeName>
</protein>
<evidence type="ECO:0000259" key="10">
    <source>
        <dbReference type="PROSITE" id="PS50166"/>
    </source>
</evidence>
<dbReference type="AlphaFoldDB" id="A0A3S3PB34"/>
<reference evidence="12 14" key="1">
    <citation type="journal article" date="2018" name="Gigascience">
        <title>Genomes of trombidid mites reveal novel predicted allergens and laterally-transferred genes associated with secondary metabolism.</title>
        <authorList>
            <person name="Dong X."/>
            <person name="Chaisiri K."/>
            <person name="Xia D."/>
            <person name="Armstrong S.D."/>
            <person name="Fang Y."/>
            <person name="Donnelly M.J."/>
            <person name="Kadowaki T."/>
            <person name="McGarry J.W."/>
            <person name="Darby A.C."/>
            <person name="Makepeace B.L."/>
        </authorList>
    </citation>
    <scope>NUCLEOTIDE SEQUENCE [LARGE SCALE GENOMIC DNA]</scope>
    <source>
        <strain evidence="12">UoL-WK</strain>
    </source>
</reference>
<dbReference type="Proteomes" id="UP000285301">
    <property type="component" value="Unassembled WGS sequence"/>
</dbReference>
<comment type="subcellular location">
    <subcellularLocation>
        <location evidence="2">Cytoplasm</location>
    </subcellularLocation>
    <subcellularLocation>
        <location evidence="1">Nucleus</location>
    </subcellularLocation>
</comment>
<dbReference type="EMBL" id="NCKU01001286">
    <property type="protein sequence ID" value="RWS12522.1"/>
    <property type="molecule type" value="Genomic_DNA"/>
</dbReference>
<dbReference type="GO" id="GO:0031267">
    <property type="term" value="F:small GTPase binding"/>
    <property type="evidence" value="ECO:0007669"/>
    <property type="project" value="InterPro"/>
</dbReference>
<reference evidence="12" key="2">
    <citation type="submission" date="2018-11" db="EMBL/GenBank/DDBJ databases">
        <title>Trombidioid mite genomics.</title>
        <authorList>
            <person name="Dong X."/>
        </authorList>
    </citation>
    <scope>NUCLEOTIDE SEQUENCE</scope>
    <source>
        <strain evidence="12">UoL-WK</strain>
    </source>
</reference>
<dbReference type="FunFam" id="1.25.10.10:FF:000057">
    <property type="entry name" value="Exportin-2 isoform 1"/>
    <property type="match status" value="1"/>
</dbReference>
<dbReference type="PROSITE" id="PS50166">
    <property type="entry name" value="IMPORTIN_B_NT"/>
    <property type="match status" value="1"/>
</dbReference>
<dbReference type="Pfam" id="PF08506">
    <property type="entry name" value="Cse1"/>
    <property type="match status" value="1"/>
</dbReference>
<dbReference type="InterPro" id="IPR001494">
    <property type="entry name" value="Importin-beta_N"/>
</dbReference>